<dbReference type="GO" id="GO:0000329">
    <property type="term" value="C:fungal-type vacuole membrane"/>
    <property type="evidence" value="ECO:0007669"/>
    <property type="project" value="TreeGrafter"/>
</dbReference>
<comment type="function">
    <text evidence="4">Required for multiple vacuole delivery pathways including the cytoplasm to vacuole transport (Cvt), autophagy, pexophagy and endocytosis.</text>
</comment>
<evidence type="ECO:0000256" key="4">
    <source>
        <dbReference type="RuleBase" id="RU367048"/>
    </source>
</evidence>
<keyword evidence="4" id="KW-0813">Transport</keyword>
<evidence type="ECO:0000256" key="1">
    <source>
        <dbReference type="ARBA" id="ARBA00004380"/>
    </source>
</evidence>
<evidence type="ECO:0000259" key="8">
    <source>
        <dbReference type="Pfam" id="PF19038"/>
    </source>
</evidence>
<dbReference type="Proteomes" id="UP000033710">
    <property type="component" value="Unassembled WGS sequence"/>
</dbReference>
<proteinExistence type="inferred from homology"/>
<feature type="compositionally biased region" description="Polar residues" evidence="5">
    <location>
        <begin position="56"/>
        <end position="75"/>
    </location>
</feature>
<protein>
    <recommendedName>
        <fullName evidence="2 4">Vacuolar fusion protein MON1</fullName>
    </recommendedName>
</protein>
<feature type="region of interest" description="Disordered" evidence="5">
    <location>
        <begin position="1"/>
        <end position="128"/>
    </location>
</feature>
<dbReference type="GeneID" id="27665281"/>
<dbReference type="GO" id="GO:0035658">
    <property type="term" value="C:Mon1-Ccz1 complex"/>
    <property type="evidence" value="ECO:0007669"/>
    <property type="project" value="TreeGrafter"/>
</dbReference>
<feature type="domain" description="FUZ/MON1/HPS1 third Longin" evidence="8">
    <location>
        <begin position="558"/>
        <end position="659"/>
    </location>
</feature>
<evidence type="ECO:0000256" key="3">
    <source>
        <dbReference type="ARBA" id="ARBA00043892"/>
    </source>
</evidence>
<evidence type="ECO:0000259" key="7">
    <source>
        <dbReference type="Pfam" id="PF19037"/>
    </source>
</evidence>
<dbReference type="OrthoDB" id="272411at2759"/>
<dbReference type="InterPro" id="IPR043972">
    <property type="entry name" value="FUZ/MON1/HPS1_longin_1"/>
</dbReference>
<comment type="similarity">
    <text evidence="4">Belongs to the MON1/SAND family.</text>
</comment>
<dbReference type="Pfam" id="PF19038">
    <property type="entry name" value="Fuz_longin_3"/>
    <property type="match status" value="1"/>
</dbReference>
<dbReference type="EMBL" id="AXCR01000010">
    <property type="protein sequence ID" value="KJR82547.1"/>
    <property type="molecule type" value="Genomic_DNA"/>
</dbReference>
<sequence length="670" mass="72546">MAEPNKGKAAPPVTAPTTAFDRSPKQPSTQSSSSPPPLPPRRPSSADGSPRRLESAQLQAKPTTAVSSIDIQTLSFPDGSRGTFSTPGMRAVSTTASSSTSPNLSLRSKQQHRRAASSSGGIGSIGDVSEVPADAVSVMSFAPTMRPPGDLASLAVGDFHRKSRAWTLLRTQATSVQPFESTRIARVPYSLADFDKEFEELHDGDESDSGGGESGDGDGAGGEHKHEIPSEEVRLAAWKAKLKHYMILSSAGKPIWSRHGDLSLINSYMGVIQTIISFYEGADNPLQGFTAGNARFVIVIEGPLYLLAISRLGESDAQLREQLRALYMQILSTLTLPTLTRIFANRPSTDLRKPLQGTEGLLASLADSFTKGSPSAMLGALECLRLRKSQRASITSTFLRQRTEKLLYGLIVAGGKLVSVIRPRKHSLHPSDLQLIFNMLFESGGIKAGGGENWIPLCLPAFNNSGYLYMYVNFFDAEGGEADAKPIVSSPTPTSDNESIAIILISADKESFFELKEMRDKVAQNMAKNGGLALISDAVAAGRPKVADIVKRPGTAVQIHHFLYKSRANVQFAMSAEESHESQTREARRRLMTVYHQLHAAVHARHAHLKILHCVGEDATSLVWVTPVFEFYCVAGPNASRAVVTQDANRIVQWAKREEERLFIIGGGVF</sequence>
<dbReference type="PRINTS" id="PR01546">
    <property type="entry name" value="YEAST73DUF"/>
</dbReference>
<dbReference type="KEGG" id="ssck:SPSK_03163"/>
<organism evidence="9 10">
    <name type="scientific">Sporothrix schenckii 1099-18</name>
    <dbReference type="NCBI Taxonomy" id="1397361"/>
    <lineage>
        <taxon>Eukaryota</taxon>
        <taxon>Fungi</taxon>
        <taxon>Dikarya</taxon>
        <taxon>Ascomycota</taxon>
        <taxon>Pezizomycotina</taxon>
        <taxon>Sordariomycetes</taxon>
        <taxon>Sordariomycetidae</taxon>
        <taxon>Ophiostomatales</taxon>
        <taxon>Ophiostomataceae</taxon>
        <taxon>Sporothrix</taxon>
    </lineage>
</organism>
<feature type="compositionally biased region" description="Low complexity" evidence="5">
    <location>
        <begin position="9"/>
        <end position="33"/>
    </location>
</feature>
<accession>A0A0F2LYK4</accession>
<evidence type="ECO:0000259" key="6">
    <source>
        <dbReference type="Pfam" id="PF19036"/>
    </source>
</evidence>
<dbReference type="VEuPathDB" id="FungiDB:SPSK_03163"/>
<comment type="subcellular location">
    <subcellularLocation>
        <location evidence="4">Endosome</location>
        <location evidence="4">Multivesicular body membrane</location>
        <topology evidence="4">Peripheral membrane protein</topology>
    </subcellularLocation>
    <subcellularLocation>
        <location evidence="1 4">Prevacuolar compartment membrane</location>
        <topology evidence="1 4">Peripheral membrane protein</topology>
    </subcellularLocation>
    <subcellularLocation>
        <location evidence="4">Vacuole membrane</location>
        <topology evidence="4">Peripheral membrane protein</topology>
    </subcellularLocation>
</comment>
<dbReference type="GO" id="GO:0016192">
    <property type="term" value="P:vesicle-mediated transport"/>
    <property type="evidence" value="ECO:0007669"/>
    <property type="project" value="InterPro"/>
</dbReference>
<evidence type="ECO:0000256" key="2">
    <source>
        <dbReference type="ARBA" id="ARBA00018132"/>
    </source>
</evidence>
<keyword evidence="4" id="KW-0072">Autophagy</keyword>
<keyword evidence="4" id="KW-0472">Membrane</keyword>
<dbReference type="GO" id="GO:0006914">
    <property type="term" value="P:autophagy"/>
    <property type="evidence" value="ECO:0007669"/>
    <property type="project" value="UniProtKB-UniRule"/>
</dbReference>
<dbReference type="PANTHER" id="PTHR13027:SF7">
    <property type="entry name" value="VACUOLAR FUSION PROTEIN MON1 HOMOLOG"/>
    <property type="match status" value="1"/>
</dbReference>
<keyword evidence="4" id="KW-0653">Protein transport</keyword>
<comment type="caution">
    <text evidence="9">The sequence shown here is derived from an EMBL/GenBank/DDBJ whole genome shotgun (WGS) entry which is preliminary data.</text>
</comment>
<feature type="region of interest" description="Disordered" evidence="5">
    <location>
        <begin position="200"/>
        <end position="227"/>
    </location>
</feature>
<dbReference type="InterPro" id="IPR043970">
    <property type="entry name" value="FUZ/MON1/HPS1_longin_3"/>
</dbReference>
<evidence type="ECO:0000313" key="10">
    <source>
        <dbReference type="Proteomes" id="UP000033710"/>
    </source>
</evidence>
<evidence type="ECO:0000256" key="5">
    <source>
        <dbReference type="SAM" id="MobiDB-lite"/>
    </source>
</evidence>
<reference evidence="9 10" key="1">
    <citation type="journal article" date="2014" name="BMC Genomics">
        <title>Comparative genomics of the major fungal agents of human and animal Sporotrichosis: Sporothrix schenckii and Sporothrix brasiliensis.</title>
        <authorList>
            <person name="Teixeira M.M."/>
            <person name="de Almeida L.G."/>
            <person name="Kubitschek-Barreira P."/>
            <person name="Alves F.L."/>
            <person name="Kioshima E.S."/>
            <person name="Abadio A.K."/>
            <person name="Fernandes L."/>
            <person name="Derengowski L.S."/>
            <person name="Ferreira K.S."/>
            <person name="Souza R.C."/>
            <person name="Ruiz J.C."/>
            <person name="de Andrade N.C."/>
            <person name="Paes H.C."/>
            <person name="Nicola A.M."/>
            <person name="Albuquerque P."/>
            <person name="Gerber A.L."/>
            <person name="Martins V.P."/>
            <person name="Peconick L.D."/>
            <person name="Neto A.V."/>
            <person name="Chaucanez C.B."/>
            <person name="Silva P.A."/>
            <person name="Cunha O.L."/>
            <person name="de Oliveira F.F."/>
            <person name="dos Santos T.C."/>
            <person name="Barros A.L."/>
            <person name="Soares M.A."/>
            <person name="de Oliveira L.M."/>
            <person name="Marini M.M."/>
            <person name="Villalobos-Duno H."/>
            <person name="Cunha M.M."/>
            <person name="de Hoog S."/>
            <person name="da Silveira J.F."/>
            <person name="Henrissat B."/>
            <person name="Nino-Vega G.A."/>
            <person name="Cisalpino P.S."/>
            <person name="Mora-Montes H.M."/>
            <person name="Almeida S.R."/>
            <person name="Stajich J.E."/>
            <person name="Lopes-Bezerra L.M."/>
            <person name="Vasconcelos A.T."/>
            <person name="Felipe M.S."/>
        </authorList>
    </citation>
    <scope>NUCLEOTIDE SEQUENCE [LARGE SCALE GENOMIC DNA]</scope>
    <source>
        <strain evidence="9 10">1099-18</strain>
    </source>
</reference>
<dbReference type="Pfam" id="PF19036">
    <property type="entry name" value="Fuz_longin_1"/>
    <property type="match status" value="1"/>
</dbReference>
<evidence type="ECO:0000313" key="9">
    <source>
        <dbReference type="EMBL" id="KJR82547.1"/>
    </source>
</evidence>
<name>A0A0F2LYK4_SPOSC</name>
<feature type="domain" description="FUZ/MON1/HPS1 first Longin" evidence="6">
    <location>
        <begin position="243"/>
        <end position="365"/>
    </location>
</feature>
<feature type="domain" description="FUZ/MON1/HPS1 second Longin" evidence="7">
    <location>
        <begin position="405"/>
        <end position="524"/>
    </location>
</feature>
<gene>
    <name evidence="9" type="ORF">SPSK_03163</name>
</gene>
<dbReference type="GO" id="GO:0006623">
    <property type="term" value="P:protein targeting to vacuole"/>
    <property type="evidence" value="ECO:0007669"/>
    <property type="project" value="UniProtKB-UniRule"/>
</dbReference>
<feature type="compositionally biased region" description="Gly residues" evidence="5">
    <location>
        <begin position="209"/>
        <end position="220"/>
    </location>
</feature>
<dbReference type="GO" id="GO:0032585">
    <property type="term" value="C:multivesicular body membrane"/>
    <property type="evidence" value="ECO:0007669"/>
    <property type="project" value="UniProtKB-SubCell"/>
</dbReference>
<dbReference type="InterPro" id="IPR043971">
    <property type="entry name" value="FUZ/MON1/HPS1_longin_2"/>
</dbReference>
<comment type="function">
    <text evidence="3">In complex with CCZ1, is required for multiple vacuole delivery pathways including the cytoplasm to vacuole transport (Cvt), autophagy, pexophagy and endocytosis. The MON1-CCZ1 complex acts at the fusion of vesicles with the vacuole, through its regulation of the SNARE complex during the coordinated priming and docking stages of fusion, and particularly at the stage of tethering/docking.</text>
</comment>
<dbReference type="RefSeq" id="XP_016585223.1">
    <property type="nucleotide sequence ID" value="XM_016730004.1"/>
</dbReference>
<keyword evidence="4" id="KW-0926">Vacuole</keyword>
<reference evidence="9 10" key="2">
    <citation type="journal article" date="2015" name="Eukaryot. Cell">
        <title>Asexual propagation of a virulent clone complex in a human and feline outbreak of sporotrichosis.</title>
        <authorList>
            <person name="Teixeira Mde M."/>
            <person name="Rodrigues A.M."/>
            <person name="Tsui C.K."/>
            <person name="de Almeida L.G."/>
            <person name="Van Diepeningen A.D."/>
            <person name="van den Ende B.G."/>
            <person name="Fernandes G.F."/>
            <person name="Kano R."/>
            <person name="Hamelin R.C."/>
            <person name="Lopes-Bezerra L.M."/>
            <person name="Vasconcelos A.T."/>
            <person name="de Hoog S."/>
            <person name="de Camargo Z.P."/>
            <person name="Felipe M.S."/>
        </authorList>
    </citation>
    <scope>NUCLEOTIDE SEQUENCE [LARGE SCALE GENOMIC DNA]</scope>
    <source>
        <strain evidence="9 10">1099-18</strain>
    </source>
</reference>
<dbReference type="Pfam" id="PF19037">
    <property type="entry name" value="Fuz_longin_2"/>
    <property type="match status" value="1"/>
</dbReference>
<dbReference type="InterPro" id="IPR004353">
    <property type="entry name" value="Mon1"/>
</dbReference>
<keyword evidence="4" id="KW-0967">Endosome</keyword>
<dbReference type="PANTHER" id="PTHR13027">
    <property type="entry name" value="SAND PROTEIN-RELATED"/>
    <property type="match status" value="1"/>
</dbReference>
<dbReference type="AlphaFoldDB" id="A0A0F2LYK4"/>